<dbReference type="GO" id="GO:0034982">
    <property type="term" value="P:mitochondrial protein processing"/>
    <property type="evidence" value="ECO:0007669"/>
    <property type="project" value="TreeGrafter"/>
</dbReference>
<accession>A0A2S5BCL0</accession>
<dbReference type="Pfam" id="PF01435">
    <property type="entry name" value="Peptidase_M48"/>
    <property type="match status" value="1"/>
</dbReference>
<feature type="region of interest" description="Disordered" evidence="7">
    <location>
        <begin position="417"/>
        <end position="444"/>
    </location>
</feature>
<dbReference type="GO" id="GO:0005743">
    <property type="term" value="C:mitochondrial inner membrane"/>
    <property type="evidence" value="ECO:0007669"/>
    <property type="project" value="TreeGrafter"/>
</dbReference>
<evidence type="ECO:0000313" key="9">
    <source>
        <dbReference type="EMBL" id="POY74502.1"/>
    </source>
</evidence>
<feature type="domain" description="Peptidase M48" evidence="8">
    <location>
        <begin position="751"/>
        <end position="1029"/>
    </location>
</feature>
<feature type="region of interest" description="Disordered" evidence="7">
    <location>
        <begin position="986"/>
        <end position="1005"/>
    </location>
</feature>
<evidence type="ECO:0000313" key="10">
    <source>
        <dbReference type="Proteomes" id="UP000237144"/>
    </source>
</evidence>
<evidence type="ECO:0000256" key="3">
    <source>
        <dbReference type="ARBA" id="ARBA00022723"/>
    </source>
</evidence>
<feature type="compositionally biased region" description="Polar residues" evidence="7">
    <location>
        <begin position="433"/>
        <end position="443"/>
    </location>
</feature>
<name>A0A2S5BCL0_9BASI</name>
<dbReference type="PANTHER" id="PTHR22726">
    <property type="entry name" value="METALLOENDOPEPTIDASE OMA1"/>
    <property type="match status" value="1"/>
</dbReference>
<comment type="cofactor">
    <cofactor evidence="1">
        <name>Zn(2+)</name>
        <dbReference type="ChEBI" id="CHEBI:29105"/>
    </cofactor>
</comment>
<dbReference type="GO" id="GO:0004222">
    <property type="term" value="F:metalloendopeptidase activity"/>
    <property type="evidence" value="ECO:0007669"/>
    <property type="project" value="InterPro"/>
</dbReference>
<keyword evidence="3" id="KW-0479">Metal-binding</keyword>
<dbReference type="GO" id="GO:0006515">
    <property type="term" value="P:protein quality control for misfolded or incompletely synthesized proteins"/>
    <property type="evidence" value="ECO:0007669"/>
    <property type="project" value="TreeGrafter"/>
</dbReference>
<gene>
    <name evidence="9" type="ORF">BMF94_2262</name>
</gene>
<evidence type="ECO:0000256" key="4">
    <source>
        <dbReference type="ARBA" id="ARBA00022801"/>
    </source>
</evidence>
<keyword evidence="6" id="KW-0482">Metalloprotease</keyword>
<dbReference type="STRING" id="741276.A0A2S5BCL0"/>
<dbReference type="PANTHER" id="PTHR22726:SF18">
    <property type="entry name" value="PEPTIDASE M48 DOMAIN-CONTAINING PROTEIN"/>
    <property type="match status" value="1"/>
</dbReference>
<dbReference type="InterPro" id="IPR001915">
    <property type="entry name" value="Peptidase_M48"/>
</dbReference>
<evidence type="ECO:0000259" key="8">
    <source>
        <dbReference type="Pfam" id="PF01435"/>
    </source>
</evidence>
<dbReference type="InterPro" id="IPR051156">
    <property type="entry name" value="Mito/Outer_Membr_Metalloprot"/>
</dbReference>
<keyword evidence="5" id="KW-0862">Zinc</keyword>
<evidence type="ECO:0000256" key="7">
    <source>
        <dbReference type="SAM" id="MobiDB-lite"/>
    </source>
</evidence>
<evidence type="ECO:0000256" key="2">
    <source>
        <dbReference type="ARBA" id="ARBA00022670"/>
    </source>
</evidence>
<proteinExistence type="predicted"/>
<dbReference type="OrthoDB" id="7464992at2759"/>
<feature type="compositionally biased region" description="Basic residues" evidence="7">
    <location>
        <begin position="341"/>
        <end position="358"/>
    </location>
</feature>
<keyword evidence="2" id="KW-0645">Protease</keyword>
<dbReference type="EMBL" id="PJQD01000023">
    <property type="protein sequence ID" value="POY74502.1"/>
    <property type="molecule type" value="Genomic_DNA"/>
</dbReference>
<organism evidence="9 10">
    <name type="scientific">Rhodotorula taiwanensis</name>
    <dbReference type="NCBI Taxonomy" id="741276"/>
    <lineage>
        <taxon>Eukaryota</taxon>
        <taxon>Fungi</taxon>
        <taxon>Dikarya</taxon>
        <taxon>Basidiomycota</taxon>
        <taxon>Pucciniomycotina</taxon>
        <taxon>Microbotryomycetes</taxon>
        <taxon>Sporidiobolales</taxon>
        <taxon>Sporidiobolaceae</taxon>
        <taxon>Rhodotorula</taxon>
    </lineage>
</organism>
<feature type="compositionally biased region" description="Basic and acidic residues" evidence="7">
    <location>
        <begin position="373"/>
        <end position="385"/>
    </location>
</feature>
<sequence length="1043" mass="114709">MAAREAITTLRRQIGHGPTKSLANAAAFLINKPTVAPLLGSVGLLRHQVTANSALRYPGTSSRWTAARRAFQTTARTPARLVDDFPRLDRSDSGRSAPDACERLQQRANEWSSIAGETARALWRQARARVEARARAEAEERRRCRAQYVRPVARVLARMRRLTYWSCQQRAWRMAAFGSLPSWKTNSRFHSSFGWRRRADRLTEDGVAARYSRDNSCGGGGHAAPVGGCRPSGPGWGWYLVANERRRRDPDGRARFRQVYRTLHPLHPDPGTFPFSTWRVQWRHRHHPSDIPMHHRVGVRTMGPRAFRKSLREHYASRDRAIRRVKRILMRFCVQSPNNLGRRRHTHRGDRGSRHRSGNRSSQLHNAFQGRHTFSDRRRPFEQGKKGAGMIQVGVGTDEYRVAQMMSVRPGAYASSRAQSLGSSRHRPALSLRPSTRMPSRGTSLRVRGFATTSRRANPLVGFLPAPGTLPCATATVCPLEFALPLLLPLATILKSTAALNCLAAITRISLTLLPLSLRGKLVHVMRERYTRDPASLSSSIWSRLTMRAGGTAALETPSSFLARWNAMVGLPLLLLTPLFLLALVAIASLERTPITGRWRIVMLSPAEEAELVDSIFAAAPPVVQQVGSATVCPEGTSRDWVGILKQVLQLPDEGASSSTGRRRLLGGEVLDPRDWRVRWAEATLRALELGSAAAIASTGTTGARTGSAVLLPPPTDYPLELRPEALSHDEGWQDELVLAKPFQSHHAHKQAPTPVLDYDLLVIENDAVNAFSFGFGPGPASAPGRPPERRGVVVVYTGFLREILSSGREAPPPPSPPPPPARTSLLDKLTRSREAAHIPSAVASDPIAANLVPPVLPTDSQTKALAILLSHELAHLTLSHTLESYASTSLLLPHLARLTTDVVRTVLYPVTAILGPFLNDALGGLLNESARGGLGVLGQAVNSCESRKLECEADIVALRLLAAAGIDPRFALSFWQDRLASEATTASGTGPTLAHPHPLRPHSKQDTLEGLMRSHPVDEDRVKRIRNELAEWENWSSRQKPS</sequence>
<evidence type="ECO:0000256" key="1">
    <source>
        <dbReference type="ARBA" id="ARBA00001947"/>
    </source>
</evidence>
<comment type="caution">
    <text evidence="9">The sequence shown here is derived from an EMBL/GenBank/DDBJ whole genome shotgun (WGS) entry which is preliminary data.</text>
</comment>
<feature type="region of interest" description="Disordered" evidence="7">
    <location>
        <begin position="339"/>
        <end position="387"/>
    </location>
</feature>
<dbReference type="GO" id="GO:0046872">
    <property type="term" value="F:metal ion binding"/>
    <property type="evidence" value="ECO:0007669"/>
    <property type="project" value="UniProtKB-KW"/>
</dbReference>
<dbReference type="Proteomes" id="UP000237144">
    <property type="component" value="Unassembled WGS sequence"/>
</dbReference>
<evidence type="ECO:0000256" key="5">
    <source>
        <dbReference type="ARBA" id="ARBA00022833"/>
    </source>
</evidence>
<keyword evidence="10" id="KW-1185">Reference proteome</keyword>
<evidence type="ECO:0000256" key="6">
    <source>
        <dbReference type="ARBA" id="ARBA00023049"/>
    </source>
</evidence>
<protein>
    <recommendedName>
        <fullName evidence="8">Peptidase M48 domain-containing protein</fullName>
    </recommendedName>
</protein>
<keyword evidence="4" id="KW-0378">Hydrolase</keyword>
<dbReference type="AlphaFoldDB" id="A0A2S5BCL0"/>
<reference evidence="9 10" key="1">
    <citation type="journal article" date="2018" name="Front. Microbiol.">
        <title>Prospects for Fungal Bioremediation of Acidic Radioactive Waste Sites: Characterization and Genome Sequence of Rhodotorula taiwanensis MD1149.</title>
        <authorList>
            <person name="Tkavc R."/>
            <person name="Matrosova V.Y."/>
            <person name="Grichenko O.E."/>
            <person name="Gostincar C."/>
            <person name="Volpe R.P."/>
            <person name="Klimenkova P."/>
            <person name="Gaidamakova E.K."/>
            <person name="Zhou C.E."/>
            <person name="Stewart B.J."/>
            <person name="Lyman M.G."/>
            <person name="Malfatti S.A."/>
            <person name="Rubinfeld B."/>
            <person name="Courtot M."/>
            <person name="Singh J."/>
            <person name="Dalgard C.L."/>
            <person name="Hamilton T."/>
            <person name="Frey K.G."/>
            <person name="Gunde-Cimerman N."/>
            <person name="Dugan L."/>
            <person name="Daly M.J."/>
        </authorList>
    </citation>
    <scope>NUCLEOTIDE SEQUENCE [LARGE SCALE GENOMIC DNA]</scope>
    <source>
        <strain evidence="9 10">MD1149</strain>
    </source>
</reference>